<evidence type="ECO:0000256" key="14">
    <source>
        <dbReference type="PIRSR" id="PIRSR605027-2"/>
    </source>
</evidence>
<evidence type="ECO:0000256" key="12">
    <source>
        <dbReference type="ARBA" id="ARBA00065147"/>
    </source>
</evidence>
<feature type="active site" description="Proton donor/acceptor" evidence="13">
    <location>
        <position position="261"/>
    </location>
</feature>
<sequence length="316" mass="36311">MKVIPIYSLRLLLTLNLVVLLVYCILTLTCDNEKQIKKLKKEVSYLQDIIDGENEKSVNEELLPTIYAITPTYARWTQKADLTRLSQTLLHVKNFHWIVVEDADRKTLLVTKFLSNCGLKYTHLNAKTDQNFKLKDSDPNWLMPRGVAQRNTGLTWIRNNISPQTEGYLYFMDDDNTYDLQLFKEIRTTQLASAWPVGLSGGLKFEGPGFCKDGKVLSWYTAWKPERPFPIDMAGFAVNIKLLFQYKEAGFSNATPRGYLESHFLTGLHLTINDMEAKANQCTDILVWHTRTEKAKMKQEDKLIKLGKPSNPNIEV</sequence>
<gene>
    <name evidence="18" type="primary">B3gat3</name>
</gene>
<dbReference type="EMBL" id="LR783234">
    <property type="protein sequence ID" value="CAB3224854.1"/>
    <property type="molecule type" value="mRNA"/>
</dbReference>
<comment type="catalytic activity">
    <reaction evidence="11 17">
        <text>3-O-(beta-D-galactosyl-(1-&gt;3)-beta-D-galactosyl-(1-&gt;4)-beta-D-xylosyl)-L-seryl-[protein] + UDP-alpha-D-glucuronate = 3-O-(beta-D-GlcA-(1-&gt;3)-beta-D-Gal-(1-&gt;3)-beta-D-Gal-(1-&gt;4)-beta-D-Xyl)-L-seryl-[protein] + UDP + H(+)</text>
        <dbReference type="Rhea" id="RHEA:24168"/>
        <dbReference type="Rhea" id="RHEA-COMP:12571"/>
        <dbReference type="Rhea" id="RHEA-COMP:12573"/>
        <dbReference type="ChEBI" id="CHEBI:15378"/>
        <dbReference type="ChEBI" id="CHEBI:58052"/>
        <dbReference type="ChEBI" id="CHEBI:58223"/>
        <dbReference type="ChEBI" id="CHEBI:132090"/>
        <dbReference type="ChEBI" id="CHEBI:132093"/>
        <dbReference type="EC" id="2.4.1.135"/>
    </reaction>
</comment>
<dbReference type="Pfam" id="PF03360">
    <property type="entry name" value="Glyco_transf_43"/>
    <property type="match status" value="1"/>
</dbReference>
<evidence type="ECO:0000256" key="7">
    <source>
        <dbReference type="ARBA" id="ARBA00022989"/>
    </source>
</evidence>
<dbReference type="InterPro" id="IPR029044">
    <property type="entry name" value="Nucleotide-diphossugar_trans"/>
</dbReference>
<keyword evidence="3 17" id="KW-0808">Transferase</keyword>
<comment type="subunit">
    <text evidence="12">Homodimer; disulfide-linked. Interacts with PXYLP1; the interaction increases the 2-phosphoxylose phosphatase activity of PXYLP1 during completion of linkage region formation in a B3GAT3-mediated manner.</text>
</comment>
<proteinExistence type="evidence at transcript level"/>
<evidence type="ECO:0000256" key="9">
    <source>
        <dbReference type="ARBA" id="ARBA00023180"/>
    </source>
</evidence>
<dbReference type="FunFam" id="3.90.550.10:FF:000044">
    <property type="entry name" value="Galactosylgalactosylxylosylprotein 3-beta-glucuronosyltransferase"/>
    <property type="match status" value="1"/>
</dbReference>
<keyword evidence="10 15" id="KW-0464">Manganese</keyword>
<dbReference type="UniPathway" id="UPA00378"/>
<keyword evidence="6 17" id="KW-0735">Signal-anchor</keyword>
<dbReference type="PANTHER" id="PTHR10896:SF65">
    <property type="entry name" value="GALACTOSYLGALACTOSYLXYLOSYLPROTEIN 3-BETA-GLUCURONOSYLTRANSFERASE 3"/>
    <property type="match status" value="1"/>
</dbReference>
<dbReference type="AlphaFoldDB" id="A0A6F9D7V4"/>
<keyword evidence="4 17" id="KW-0812">Transmembrane</keyword>
<feature type="binding site" evidence="14">
    <location>
        <position position="150"/>
    </location>
    <ligand>
        <name>UDP-alpha-D-glucuronate</name>
        <dbReference type="ChEBI" id="CHEBI:58052"/>
    </ligand>
</feature>
<dbReference type="PANTHER" id="PTHR10896">
    <property type="entry name" value="GALACTOSYLGALACTOSYLXYLOSYLPROTEIN 3-BETA-GLUCURONOSYLTRANSFERASE BETA-1,3-GLUCURONYLTRANSFERASE"/>
    <property type="match status" value="1"/>
</dbReference>
<evidence type="ECO:0000256" key="3">
    <source>
        <dbReference type="ARBA" id="ARBA00022679"/>
    </source>
</evidence>
<dbReference type="SUPFAM" id="SSF53448">
    <property type="entry name" value="Nucleotide-diphospho-sugar transferases"/>
    <property type="match status" value="1"/>
</dbReference>
<evidence type="ECO:0000256" key="5">
    <source>
        <dbReference type="ARBA" id="ARBA00022723"/>
    </source>
</evidence>
<evidence type="ECO:0000256" key="10">
    <source>
        <dbReference type="ARBA" id="ARBA00023211"/>
    </source>
</evidence>
<feature type="binding site" evidence="14">
    <location>
        <position position="145"/>
    </location>
    <ligand>
        <name>UDP-alpha-D-glucuronate</name>
        <dbReference type="ChEBI" id="CHEBI:58052"/>
    </ligand>
</feature>
<keyword evidence="17" id="KW-0333">Golgi apparatus</keyword>
<dbReference type="Gene3D" id="3.90.550.10">
    <property type="entry name" value="Spore Coat Polysaccharide Biosynthesis Protein SpsA, Chain A"/>
    <property type="match status" value="1"/>
</dbReference>
<organism evidence="18">
    <name type="scientific">Phallusia mammillata</name>
    <dbReference type="NCBI Taxonomy" id="59560"/>
    <lineage>
        <taxon>Eukaryota</taxon>
        <taxon>Metazoa</taxon>
        <taxon>Chordata</taxon>
        <taxon>Tunicata</taxon>
        <taxon>Ascidiacea</taxon>
        <taxon>Phlebobranchia</taxon>
        <taxon>Ascidiidae</taxon>
        <taxon>Phallusia</taxon>
    </lineage>
</organism>
<keyword evidence="7 17" id="KW-1133">Transmembrane helix</keyword>
<dbReference type="GO" id="GO:0050650">
    <property type="term" value="P:chondroitin sulfate proteoglycan biosynthetic process"/>
    <property type="evidence" value="ECO:0007669"/>
    <property type="project" value="TreeGrafter"/>
</dbReference>
<feature type="binding site" evidence="15">
    <location>
        <position position="175"/>
    </location>
    <ligand>
        <name>Mn(2+)</name>
        <dbReference type="ChEBI" id="CHEBI:29035"/>
    </ligand>
</feature>
<feature type="site" description="Interaction with galactose moiety of substrate glycoprotein" evidence="16">
    <location>
        <position position="206"/>
    </location>
</feature>
<dbReference type="CDD" id="cd00218">
    <property type="entry name" value="GlcAT-I"/>
    <property type="match status" value="1"/>
</dbReference>
<comment type="cofactor">
    <cofactor evidence="15 17">
        <name>Mn(2+)</name>
        <dbReference type="ChEBI" id="CHEBI:29035"/>
    </cofactor>
</comment>
<dbReference type="InterPro" id="IPR005027">
    <property type="entry name" value="Glyco_trans_43"/>
</dbReference>
<evidence type="ECO:0000313" key="18">
    <source>
        <dbReference type="EMBL" id="CAB3224854.1"/>
    </source>
</evidence>
<feature type="transmembrane region" description="Helical" evidence="17">
    <location>
        <begin position="6"/>
        <end position="30"/>
    </location>
</feature>
<feature type="binding site" evidence="14">
    <location>
        <begin position="289"/>
        <end position="291"/>
    </location>
    <ligand>
        <name>UDP-alpha-D-glucuronate</name>
        <dbReference type="ChEBI" id="CHEBI:58052"/>
    </ligand>
</feature>
<evidence type="ECO:0000256" key="16">
    <source>
        <dbReference type="PIRSR" id="PIRSR605027-4"/>
    </source>
</evidence>
<feature type="binding site" evidence="14">
    <location>
        <position position="102"/>
    </location>
    <ligand>
        <name>UDP-alpha-D-glucuronate</name>
        <dbReference type="ChEBI" id="CHEBI:58052"/>
    </ligand>
</feature>
<evidence type="ECO:0000256" key="2">
    <source>
        <dbReference type="ARBA" id="ARBA00007706"/>
    </source>
</evidence>
<keyword evidence="8 17" id="KW-0472">Membrane</keyword>
<dbReference type="GO" id="GO:0006024">
    <property type="term" value="P:glycosaminoglycan biosynthetic process"/>
    <property type="evidence" value="ECO:0007669"/>
    <property type="project" value="UniProtKB-ARBA"/>
</dbReference>
<keyword evidence="5 15" id="KW-0479">Metal-binding</keyword>
<evidence type="ECO:0000256" key="15">
    <source>
        <dbReference type="PIRSR" id="PIRSR605027-3"/>
    </source>
</evidence>
<comment type="subcellular location">
    <subcellularLocation>
        <location evidence="17">Golgi apparatus membrane</location>
        <topology evidence="17">Single-pass type II membrane protein</topology>
    </subcellularLocation>
    <subcellularLocation>
        <location evidence="1">Membrane</location>
        <topology evidence="1">Single-pass type II membrane protein</topology>
    </subcellularLocation>
</comment>
<dbReference type="GO" id="GO:0015018">
    <property type="term" value="F:galactosylgalactosylxylosylprotein 3-beta-glucuronosyltransferase activity"/>
    <property type="evidence" value="ECO:0007669"/>
    <property type="project" value="UniProtKB-UniRule"/>
</dbReference>
<name>A0A6F9D7V4_9ASCI</name>
<comment type="pathway">
    <text evidence="17">Protein modification; protein glycosylation.</text>
</comment>
<dbReference type="GO" id="GO:0000139">
    <property type="term" value="C:Golgi membrane"/>
    <property type="evidence" value="ECO:0007669"/>
    <property type="project" value="UniProtKB-SubCell"/>
</dbReference>
<dbReference type="EC" id="2.4.1.135" evidence="17"/>
<dbReference type="GO" id="GO:0046872">
    <property type="term" value="F:metal ion binding"/>
    <property type="evidence" value="ECO:0007669"/>
    <property type="project" value="UniProtKB-KW"/>
</dbReference>
<evidence type="ECO:0000256" key="17">
    <source>
        <dbReference type="RuleBase" id="RU363127"/>
    </source>
</evidence>
<feature type="binding site" evidence="14">
    <location>
        <begin position="173"/>
        <end position="175"/>
    </location>
    <ligand>
        <name>UDP-alpha-D-glucuronate</name>
        <dbReference type="ChEBI" id="CHEBI:58052"/>
    </ligand>
</feature>
<feature type="binding site" evidence="14">
    <location>
        <begin position="71"/>
        <end position="73"/>
    </location>
    <ligand>
        <name>UDP-alpha-D-glucuronate</name>
        <dbReference type="ChEBI" id="CHEBI:58052"/>
    </ligand>
</feature>
<reference evidence="18" key="1">
    <citation type="submission" date="2020-04" db="EMBL/GenBank/DDBJ databases">
        <authorList>
            <person name="Neveu A P."/>
        </authorList>
    </citation>
    <scope>NUCLEOTIDE SEQUENCE</scope>
    <source>
        <tissue evidence="18">Whole embryo</tissue>
    </source>
</reference>
<protein>
    <recommendedName>
        <fullName evidence="17">Galactosylgalactosylxylosylprotein 3-beta-glucuronosyltransferase</fullName>
        <ecNumber evidence="17">2.4.1.135</ecNumber>
    </recommendedName>
</protein>
<evidence type="ECO:0000256" key="13">
    <source>
        <dbReference type="PIRSR" id="PIRSR605027-1"/>
    </source>
</evidence>
<dbReference type="GO" id="GO:0005975">
    <property type="term" value="P:carbohydrate metabolic process"/>
    <property type="evidence" value="ECO:0007669"/>
    <property type="project" value="TreeGrafter"/>
</dbReference>
<evidence type="ECO:0000256" key="4">
    <source>
        <dbReference type="ARBA" id="ARBA00022692"/>
    </source>
</evidence>
<evidence type="ECO:0000256" key="1">
    <source>
        <dbReference type="ARBA" id="ARBA00004606"/>
    </source>
</evidence>
<accession>A0A6F9D7V4</accession>
<evidence type="ECO:0000256" key="6">
    <source>
        <dbReference type="ARBA" id="ARBA00022968"/>
    </source>
</evidence>
<comment type="similarity">
    <text evidence="2 17">Belongs to the glycosyltransferase 43 family.</text>
</comment>
<keyword evidence="9" id="KW-0325">Glycoprotein</keyword>
<evidence type="ECO:0000256" key="11">
    <source>
        <dbReference type="ARBA" id="ARBA00047979"/>
    </source>
</evidence>
<feature type="site" description="Interaction with galactose moiety of substrate glycoprotein" evidence="16">
    <location>
        <position position="299"/>
    </location>
</feature>
<evidence type="ECO:0000256" key="8">
    <source>
        <dbReference type="ARBA" id="ARBA00023136"/>
    </source>
</evidence>